<organism evidence="2 3">
    <name type="scientific">Leptothrix discophora</name>
    <dbReference type="NCBI Taxonomy" id="89"/>
    <lineage>
        <taxon>Bacteria</taxon>
        <taxon>Pseudomonadati</taxon>
        <taxon>Pseudomonadota</taxon>
        <taxon>Betaproteobacteria</taxon>
        <taxon>Burkholderiales</taxon>
        <taxon>Sphaerotilaceae</taxon>
        <taxon>Leptothrix</taxon>
    </lineage>
</organism>
<protein>
    <submittedName>
        <fullName evidence="2">Uncharacterized protein</fullName>
    </submittedName>
</protein>
<keyword evidence="3" id="KW-1185">Reference proteome</keyword>
<dbReference type="RefSeq" id="WP_305749110.1">
    <property type="nucleotide sequence ID" value="NZ_JAUZEE010000003.1"/>
</dbReference>
<dbReference type="Proteomes" id="UP001235760">
    <property type="component" value="Unassembled WGS sequence"/>
</dbReference>
<comment type="caution">
    <text evidence="2">The sequence shown here is derived from an EMBL/GenBank/DDBJ whole genome shotgun (WGS) entry which is preliminary data.</text>
</comment>
<gene>
    <name evidence="2" type="ORF">Q8X39_07930</name>
</gene>
<proteinExistence type="predicted"/>
<evidence type="ECO:0000313" key="3">
    <source>
        <dbReference type="Proteomes" id="UP001235760"/>
    </source>
</evidence>
<keyword evidence="1" id="KW-0732">Signal</keyword>
<evidence type="ECO:0000256" key="1">
    <source>
        <dbReference type="SAM" id="SignalP"/>
    </source>
</evidence>
<dbReference type="EMBL" id="JAUZEE010000003">
    <property type="protein sequence ID" value="MDP4300561.1"/>
    <property type="molecule type" value="Genomic_DNA"/>
</dbReference>
<evidence type="ECO:0000313" key="2">
    <source>
        <dbReference type="EMBL" id="MDP4300561.1"/>
    </source>
</evidence>
<feature type="signal peptide" evidence="1">
    <location>
        <begin position="1"/>
        <end position="23"/>
    </location>
</feature>
<reference evidence="2 3" key="1">
    <citation type="submission" date="2023-08" db="EMBL/GenBank/DDBJ databases">
        <authorList>
            <person name="Roldan D.M."/>
            <person name="Menes R.J."/>
        </authorList>
    </citation>
    <scope>NUCLEOTIDE SEQUENCE [LARGE SCALE GENOMIC DNA]</scope>
    <source>
        <strain evidence="2 3">CCM 2812</strain>
    </source>
</reference>
<feature type="chain" id="PRO_5045370235" evidence="1">
    <location>
        <begin position="24"/>
        <end position="458"/>
    </location>
</feature>
<sequence length="458" mass="47273">MNSRKLAAAISLILGVTTSPLMAAVCKPNAATPFSASAPDPVNGFPRVLADSEGVSLVLCNGLSDPANIGGCFFDPVIPGNAFSADIGFGAEGFWFLSEASFSDPQGAGYNVLLVMGAEAAFMTETPVNGEQFPFTRLRVRIDAPVAGIYTLTHPYGSKTWTVTAPGRRAINDTSDIQLFAAPDVVLNDGDVPARTNQGVVGPWLRWTTSAADGMLPGERAAPAGFLGDGATPHTVVGSPCGTNYAELVVKHPTTGAEITRFRSNLFTVQGMQAPDTERITPLVVDSAYYAKNGNEVKVHVFATAPTTARVNAQVLDVTDALSTEVAAGPLASDRTGRFYATLPASSSGNVPEALVVQADNSPVSPSRSQRLALTDLVTVTAANASCASGTSNCTVTVSALSSDPDAQLTLDLGGNRTSTRLSGTGTTFSVTDLTALPASVKVSSDKKGSASKPLTIN</sequence>
<name>A0ABT9G255_LEPDI</name>
<accession>A0ABT9G255</accession>